<evidence type="ECO:0000256" key="6">
    <source>
        <dbReference type="SAM" id="SignalP"/>
    </source>
</evidence>
<dbReference type="Pfam" id="PF00028">
    <property type="entry name" value="Cadherin"/>
    <property type="match status" value="1"/>
</dbReference>
<evidence type="ECO:0000313" key="9">
    <source>
        <dbReference type="Proteomes" id="UP001195483"/>
    </source>
</evidence>
<dbReference type="AlphaFoldDB" id="A0AAE0ST11"/>
<feature type="signal peptide" evidence="6">
    <location>
        <begin position="1"/>
        <end position="22"/>
    </location>
</feature>
<dbReference type="GO" id="GO:0005509">
    <property type="term" value="F:calcium ion binding"/>
    <property type="evidence" value="ECO:0007669"/>
    <property type="project" value="UniProtKB-UniRule"/>
</dbReference>
<dbReference type="SUPFAM" id="SSF49313">
    <property type="entry name" value="Cadherin-like"/>
    <property type="match status" value="4"/>
</dbReference>
<dbReference type="PRINTS" id="PR00205">
    <property type="entry name" value="CADHERIN"/>
</dbReference>
<evidence type="ECO:0000259" key="7">
    <source>
        <dbReference type="PROSITE" id="PS50268"/>
    </source>
</evidence>
<sequence>MESYMFKIICILIVLYSEETEADCGSEFTGVSNPTVIGKDKYSEVSGDTDVAYMLDDPVTCCGVIKGWTAYFKHNGTIHFDIWRPTLGKDFKLVGTYEFTTGTSDGQDYMTIVDKYTVYPGDYIGWYTPLKEMVAYINGNSSGEAKSVKFFKLRPSSLFLGQELSWFKAVSLSSKTYAIKAEYAANKSPQFVNLDANIQVVPHTAIGTVLYSITASDPDISDTTITQLIYNMTNQVRVSADIPNSFGRECLSFEVQDICKHIDKKSLCIFTDNVPPTIMCQPQTASIIETTTGNVDLISVVVSDPTDDVTCSLRTWPKNNHFQLRGANFDYTIYVDTNPGFRVVDQRMYTVEVTCTDSKNSTTWNSTIEILPSAPPMFTNLPNLLPLSSGNVNQEIVYTVSVTDPDSTSFDFSMTCKPSPCPFSIYNTGHIQLTQDIITLNAGGYQLNITVTDGYHNISSYLTVIYNANLYPKFTNLPAELTIEENTPRGTSIYTVTATDNNRDTLTYSMKSSPQSGMSYFSIDIFGGLISTSVMKSIDYETMETFFKFTVTVTDGIIFVSQSLTINVTNVNEEPSFSQNTYRIVANESKANTILPDPNFIVNDVDDGDTHLFKLDCLANNGYFTMNDTTGILRFAVDYDLDVPGKLRLITCVVTATDRGGLSATAMLSITINEINDNSPKFKKSLYKFSVYRDSAIGLVIGRISATDADIGNNGEIIYSTDPTENLFDVSLAGHITRQGYNVIQNHGFKVYATDSGSPAQTGTASVTVIIMEPTSTASSSTTTGYKTFIEDKRNMVWIVFLALLALITTLLTVWLCWTSIRSWPIGFDPFYECGKNCNRPRWCKDRGQKSVKGSSQSPPASKRPQQPQSDITKKQSPATPKQQSVTPNQPHKTPQQPPLTPQLSVTPTHSSVAAPTSPDITLPLTPPHASQPSMTPKDDSNFRGYNFWREKWHEQDEMVI</sequence>
<gene>
    <name evidence="8" type="ORF">CHS0354_034614</name>
</gene>
<keyword evidence="6" id="KW-0732">Signal</keyword>
<organism evidence="8 9">
    <name type="scientific">Potamilus streckersoni</name>
    <dbReference type="NCBI Taxonomy" id="2493646"/>
    <lineage>
        <taxon>Eukaryota</taxon>
        <taxon>Metazoa</taxon>
        <taxon>Spiralia</taxon>
        <taxon>Lophotrochozoa</taxon>
        <taxon>Mollusca</taxon>
        <taxon>Bivalvia</taxon>
        <taxon>Autobranchia</taxon>
        <taxon>Heteroconchia</taxon>
        <taxon>Palaeoheterodonta</taxon>
        <taxon>Unionida</taxon>
        <taxon>Unionoidea</taxon>
        <taxon>Unionidae</taxon>
        <taxon>Ambleminae</taxon>
        <taxon>Lampsilini</taxon>
        <taxon>Potamilus</taxon>
    </lineage>
</organism>
<evidence type="ECO:0000256" key="1">
    <source>
        <dbReference type="ARBA" id="ARBA00022692"/>
    </source>
</evidence>
<dbReference type="PANTHER" id="PTHR24026">
    <property type="entry name" value="FAT ATYPICAL CADHERIN-RELATED"/>
    <property type="match status" value="1"/>
</dbReference>
<comment type="caution">
    <text evidence="8">The sequence shown here is derived from an EMBL/GenBank/DDBJ whole genome shotgun (WGS) entry which is preliminary data.</text>
</comment>
<evidence type="ECO:0000256" key="2">
    <source>
        <dbReference type="ARBA" id="ARBA00022989"/>
    </source>
</evidence>
<dbReference type="GO" id="GO:0007156">
    <property type="term" value="P:homophilic cell adhesion via plasma membrane adhesion molecules"/>
    <property type="evidence" value="ECO:0007669"/>
    <property type="project" value="InterPro"/>
</dbReference>
<dbReference type="InterPro" id="IPR015919">
    <property type="entry name" value="Cadherin-like_sf"/>
</dbReference>
<dbReference type="PANTHER" id="PTHR24026:SF126">
    <property type="entry name" value="PROTOCADHERIN FAT 4"/>
    <property type="match status" value="1"/>
</dbReference>
<dbReference type="SMART" id="SM00112">
    <property type="entry name" value="CA"/>
    <property type="match status" value="3"/>
</dbReference>
<evidence type="ECO:0000313" key="8">
    <source>
        <dbReference type="EMBL" id="KAK3597371.1"/>
    </source>
</evidence>
<feature type="region of interest" description="Disordered" evidence="4">
    <location>
        <begin position="843"/>
        <end position="944"/>
    </location>
</feature>
<feature type="compositionally biased region" description="Polar residues" evidence="4">
    <location>
        <begin position="852"/>
        <end position="889"/>
    </location>
</feature>
<dbReference type="CDD" id="cd11304">
    <property type="entry name" value="Cadherin_repeat"/>
    <property type="match status" value="3"/>
</dbReference>
<evidence type="ECO:0000256" key="4">
    <source>
        <dbReference type="SAM" id="MobiDB-lite"/>
    </source>
</evidence>
<feature type="chain" id="PRO_5042178942" description="Cadherin domain-containing protein" evidence="6">
    <location>
        <begin position="23"/>
        <end position="961"/>
    </location>
</feature>
<protein>
    <recommendedName>
        <fullName evidence="7">Cadherin domain-containing protein</fullName>
    </recommendedName>
</protein>
<dbReference type="EMBL" id="JAEAOA010002037">
    <property type="protein sequence ID" value="KAK3597371.1"/>
    <property type="molecule type" value="Genomic_DNA"/>
</dbReference>
<dbReference type="PROSITE" id="PS50268">
    <property type="entry name" value="CADHERIN_2"/>
    <property type="match status" value="3"/>
</dbReference>
<reference evidence="8" key="3">
    <citation type="submission" date="2023-05" db="EMBL/GenBank/DDBJ databases">
        <authorList>
            <person name="Smith C.H."/>
        </authorList>
    </citation>
    <scope>NUCLEOTIDE SEQUENCE</scope>
    <source>
        <strain evidence="8">CHS0354</strain>
        <tissue evidence="8">Mantle</tissue>
    </source>
</reference>
<feature type="domain" description="Cadherin" evidence="7">
    <location>
        <begin position="683"/>
        <end position="789"/>
    </location>
</feature>
<proteinExistence type="predicted"/>
<keyword evidence="9" id="KW-1185">Reference proteome</keyword>
<evidence type="ECO:0000256" key="3">
    <source>
        <dbReference type="PROSITE-ProRule" id="PRU00043"/>
    </source>
</evidence>
<keyword evidence="1 5" id="KW-0812">Transmembrane</keyword>
<feature type="transmembrane region" description="Helical" evidence="5">
    <location>
        <begin position="796"/>
        <end position="818"/>
    </location>
</feature>
<accession>A0AAE0ST11</accession>
<keyword evidence="3" id="KW-0106">Calcium</keyword>
<dbReference type="InterPro" id="IPR002126">
    <property type="entry name" value="Cadherin-like_dom"/>
</dbReference>
<name>A0AAE0ST11_9BIVA</name>
<evidence type="ECO:0000256" key="5">
    <source>
        <dbReference type="SAM" id="Phobius"/>
    </source>
</evidence>
<reference evidence="8" key="1">
    <citation type="journal article" date="2021" name="Genome Biol. Evol.">
        <title>A High-Quality Reference Genome for a Parasitic Bivalve with Doubly Uniparental Inheritance (Bivalvia: Unionida).</title>
        <authorList>
            <person name="Smith C.H."/>
        </authorList>
    </citation>
    <scope>NUCLEOTIDE SEQUENCE</scope>
    <source>
        <strain evidence="8">CHS0354</strain>
    </source>
</reference>
<keyword evidence="2 5" id="KW-1133">Transmembrane helix</keyword>
<feature type="domain" description="Cadherin" evidence="7">
    <location>
        <begin position="585"/>
        <end position="682"/>
    </location>
</feature>
<dbReference type="Proteomes" id="UP001195483">
    <property type="component" value="Unassembled WGS sequence"/>
</dbReference>
<reference evidence="8" key="2">
    <citation type="journal article" date="2021" name="Genome Biol. Evol.">
        <title>Developing a high-quality reference genome for a parasitic bivalve with doubly uniparental inheritance (Bivalvia: Unionida).</title>
        <authorList>
            <person name="Smith C.H."/>
        </authorList>
    </citation>
    <scope>NUCLEOTIDE SEQUENCE</scope>
    <source>
        <strain evidence="8">CHS0354</strain>
        <tissue evidence="8">Mantle</tissue>
    </source>
</reference>
<dbReference type="Gene3D" id="2.60.40.60">
    <property type="entry name" value="Cadherins"/>
    <property type="match status" value="4"/>
</dbReference>
<feature type="domain" description="Cadherin" evidence="7">
    <location>
        <begin position="475"/>
        <end position="577"/>
    </location>
</feature>
<keyword evidence="5" id="KW-0472">Membrane</keyword>
<dbReference type="GO" id="GO:0005886">
    <property type="term" value="C:plasma membrane"/>
    <property type="evidence" value="ECO:0007669"/>
    <property type="project" value="UniProtKB-SubCell"/>
</dbReference>